<proteinExistence type="predicted"/>
<gene>
    <name evidence="1" type="ORF">TVAG_311810</name>
</gene>
<reference evidence="1" key="1">
    <citation type="submission" date="2006-10" db="EMBL/GenBank/DDBJ databases">
        <authorList>
            <person name="Amadeo P."/>
            <person name="Zhao Q."/>
            <person name="Wortman J."/>
            <person name="Fraser-Liggett C."/>
            <person name="Carlton J."/>
        </authorList>
    </citation>
    <scope>NUCLEOTIDE SEQUENCE</scope>
    <source>
        <strain evidence="1">G3</strain>
    </source>
</reference>
<sequence>MFRIYYDFEYENNFDHPITLYYFIFDEHIYTNPTTIKKSMLFSNPTSLKINNPRGYQVYVRTDFNHNIPDIITKSKEFYLPNILFVYFKYLEADQTYLTMEKVETFPSTIHIPATGSYLIKIGQESKEITFPDHSSVYIRRNDVSTSYQVVNNDISSLNFPAGTSDNDCVELVIMAETNEYRNLYIDAVENPNNYNIVCYRKIGESVFNSIGCPKVRLAQRSI</sequence>
<organism evidence="1 2">
    <name type="scientific">Trichomonas vaginalis (strain ATCC PRA-98 / G3)</name>
    <dbReference type="NCBI Taxonomy" id="412133"/>
    <lineage>
        <taxon>Eukaryota</taxon>
        <taxon>Metamonada</taxon>
        <taxon>Parabasalia</taxon>
        <taxon>Trichomonadida</taxon>
        <taxon>Trichomonadidae</taxon>
        <taxon>Trichomonas</taxon>
    </lineage>
</organism>
<accession>A2EJY7</accession>
<dbReference type="InParanoid" id="A2EJY7"/>
<keyword evidence="2" id="KW-1185">Reference proteome</keyword>
<protein>
    <submittedName>
        <fullName evidence="1">Uncharacterized protein</fullName>
    </submittedName>
</protein>
<dbReference type="AlphaFoldDB" id="A2EJY7"/>
<dbReference type="VEuPathDB" id="TrichDB:TVAGG3_0265710"/>
<dbReference type="VEuPathDB" id="TrichDB:TVAG_311810"/>
<dbReference type="EMBL" id="DS113409">
    <property type="protein sequence ID" value="EAY07055.1"/>
    <property type="molecule type" value="Genomic_DNA"/>
</dbReference>
<evidence type="ECO:0000313" key="1">
    <source>
        <dbReference type="EMBL" id="EAY07055.1"/>
    </source>
</evidence>
<evidence type="ECO:0000313" key="2">
    <source>
        <dbReference type="Proteomes" id="UP000001542"/>
    </source>
</evidence>
<name>A2EJY7_TRIV3</name>
<reference evidence="1" key="2">
    <citation type="journal article" date="2007" name="Science">
        <title>Draft genome sequence of the sexually transmitted pathogen Trichomonas vaginalis.</title>
        <authorList>
            <person name="Carlton J.M."/>
            <person name="Hirt R.P."/>
            <person name="Silva J.C."/>
            <person name="Delcher A.L."/>
            <person name="Schatz M."/>
            <person name="Zhao Q."/>
            <person name="Wortman J.R."/>
            <person name="Bidwell S.L."/>
            <person name="Alsmark U.C.M."/>
            <person name="Besteiro S."/>
            <person name="Sicheritz-Ponten T."/>
            <person name="Noel C.J."/>
            <person name="Dacks J.B."/>
            <person name="Foster P.G."/>
            <person name="Simillion C."/>
            <person name="Van de Peer Y."/>
            <person name="Miranda-Saavedra D."/>
            <person name="Barton G.J."/>
            <person name="Westrop G.D."/>
            <person name="Mueller S."/>
            <person name="Dessi D."/>
            <person name="Fiori P.L."/>
            <person name="Ren Q."/>
            <person name="Paulsen I."/>
            <person name="Zhang H."/>
            <person name="Bastida-Corcuera F.D."/>
            <person name="Simoes-Barbosa A."/>
            <person name="Brown M.T."/>
            <person name="Hayes R.D."/>
            <person name="Mukherjee M."/>
            <person name="Okumura C.Y."/>
            <person name="Schneider R."/>
            <person name="Smith A.J."/>
            <person name="Vanacova S."/>
            <person name="Villalvazo M."/>
            <person name="Haas B.J."/>
            <person name="Pertea M."/>
            <person name="Feldblyum T.V."/>
            <person name="Utterback T.R."/>
            <person name="Shu C.L."/>
            <person name="Osoegawa K."/>
            <person name="de Jong P.J."/>
            <person name="Hrdy I."/>
            <person name="Horvathova L."/>
            <person name="Zubacova Z."/>
            <person name="Dolezal P."/>
            <person name="Malik S.B."/>
            <person name="Logsdon J.M. Jr."/>
            <person name="Henze K."/>
            <person name="Gupta A."/>
            <person name="Wang C.C."/>
            <person name="Dunne R.L."/>
            <person name="Upcroft J.A."/>
            <person name="Upcroft P."/>
            <person name="White O."/>
            <person name="Salzberg S.L."/>
            <person name="Tang P."/>
            <person name="Chiu C.-H."/>
            <person name="Lee Y.-S."/>
            <person name="Embley T.M."/>
            <person name="Coombs G.H."/>
            <person name="Mottram J.C."/>
            <person name="Tachezy J."/>
            <person name="Fraser-Liggett C.M."/>
            <person name="Johnson P.J."/>
        </authorList>
    </citation>
    <scope>NUCLEOTIDE SEQUENCE [LARGE SCALE GENOMIC DNA]</scope>
    <source>
        <strain evidence="1">G3</strain>
    </source>
</reference>
<dbReference type="Proteomes" id="UP000001542">
    <property type="component" value="Unassembled WGS sequence"/>
</dbReference>